<evidence type="ECO:0000256" key="11">
    <source>
        <dbReference type="ARBA" id="ARBA00023136"/>
    </source>
</evidence>
<name>A0A7R9LKG7_9ACAR</name>
<evidence type="ECO:0000256" key="12">
    <source>
        <dbReference type="ARBA" id="ARBA00023306"/>
    </source>
</evidence>
<evidence type="ECO:0000256" key="2">
    <source>
        <dbReference type="ARBA" id="ARBA00006914"/>
    </source>
</evidence>
<evidence type="ECO:0000256" key="6">
    <source>
        <dbReference type="ARBA" id="ARBA00022741"/>
    </source>
</evidence>
<evidence type="ECO:0000313" key="17">
    <source>
        <dbReference type="EMBL" id="CAD7643350.1"/>
    </source>
</evidence>
<keyword evidence="11" id="KW-0472">Membrane</keyword>
<evidence type="ECO:0000256" key="8">
    <source>
        <dbReference type="ARBA" id="ARBA00022801"/>
    </source>
</evidence>
<dbReference type="Pfam" id="PF00004">
    <property type="entry name" value="AAA"/>
    <property type="match status" value="1"/>
</dbReference>
<accession>A0A7R9LKG7</accession>
<proteinExistence type="inferred from homology"/>
<dbReference type="InterPro" id="IPR027417">
    <property type="entry name" value="P-loop_NTPase"/>
</dbReference>
<feature type="domain" description="MIT" evidence="16">
    <location>
        <begin position="3"/>
        <end position="81"/>
    </location>
</feature>
<dbReference type="EMBL" id="CAJPVJ010001338">
    <property type="protein sequence ID" value="CAG2164538.1"/>
    <property type="molecule type" value="Genomic_DNA"/>
</dbReference>
<keyword evidence="5" id="KW-0132">Cell division</keyword>
<feature type="domain" description="AAA+ ATPase" evidence="15">
    <location>
        <begin position="161"/>
        <end position="297"/>
    </location>
</feature>
<dbReference type="GO" id="GO:0007033">
    <property type="term" value="P:vacuole organization"/>
    <property type="evidence" value="ECO:0007669"/>
    <property type="project" value="TreeGrafter"/>
</dbReference>
<dbReference type="GO" id="GO:0016197">
    <property type="term" value="P:endosomal transport"/>
    <property type="evidence" value="ECO:0007669"/>
    <property type="project" value="TreeGrafter"/>
</dbReference>
<dbReference type="Gene3D" id="1.10.8.60">
    <property type="match status" value="1"/>
</dbReference>
<dbReference type="FunFam" id="1.20.58.80:FF:000002">
    <property type="entry name" value="Vacuolar protein sorting-associated protein 4A"/>
    <property type="match status" value="1"/>
</dbReference>
<evidence type="ECO:0000256" key="1">
    <source>
        <dbReference type="ARBA" id="ARBA00004633"/>
    </source>
</evidence>
<evidence type="ECO:0000256" key="13">
    <source>
        <dbReference type="RuleBase" id="RU003651"/>
    </source>
</evidence>
<evidence type="ECO:0000259" key="16">
    <source>
        <dbReference type="SMART" id="SM00745"/>
    </source>
</evidence>
<gene>
    <name evidence="17" type="ORF">ONB1V03_LOCUS4089</name>
</gene>
<feature type="compositionally biased region" description="Basic and acidic residues" evidence="14">
    <location>
        <begin position="76"/>
        <end position="98"/>
    </location>
</feature>
<dbReference type="InterPro" id="IPR015415">
    <property type="entry name" value="Spast_Vps4_C"/>
</dbReference>
<comment type="similarity">
    <text evidence="2 13">Belongs to the AAA ATPase family.</text>
</comment>
<dbReference type="OrthoDB" id="29072at2759"/>
<sequence length="439" mass="49139">MTNQGTLQKAIELVTKATEEDKNKNYEEALKLYEHSVEYFLHAIKYEAQSDRAKESIRAKCVQYLERAEKLKTYVRNKDTTNKNDKKPVKAGDAANKDDDSDEEDKDKKKLMNQLEGAIVIEKPNIKWSDVAGLEGAKEALKEAVILPIKFPHLFTGNRKPWKGILLFGPPGTGKSYLAKAVATEANNSTFFSVSSSNLVSKWLGESEKLVKNLFEMARQHKPSIIFIDEVDSLTSSRSDNESESARRIKTEFLVQMQGVGNDNDNVLVLGATNIPWVLDAAIRRRFEKRIYIPLPEEHGRLQIIKINIGNTDNNLTEEDIRVLAKKTHGFSGADISVLMRDALMQPVRKVQSATHFKKMSGPSRSDPNVTVDDLLTPCSPGEKGAIEMSWVDVPGDKLLEPVVSMKDMLSSLSKAKPTVNDADLEKLKKFMNDFGQEG</sequence>
<dbReference type="InterPro" id="IPR045253">
    <property type="entry name" value="VPS4_MIT"/>
</dbReference>
<dbReference type="InterPro" id="IPR041569">
    <property type="entry name" value="AAA_lid_3"/>
</dbReference>
<dbReference type="GO" id="GO:0031902">
    <property type="term" value="C:late endosome membrane"/>
    <property type="evidence" value="ECO:0007669"/>
    <property type="project" value="UniProtKB-SubCell"/>
</dbReference>
<evidence type="ECO:0000256" key="14">
    <source>
        <dbReference type="SAM" id="MobiDB-lite"/>
    </source>
</evidence>
<dbReference type="Gene3D" id="1.20.58.80">
    <property type="entry name" value="Phosphotransferase system, lactose/cellobiose-type IIA subunit"/>
    <property type="match status" value="1"/>
</dbReference>
<reference evidence="17" key="1">
    <citation type="submission" date="2020-11" db="EMBL/GenBank/DDBJ databases">
        <authorList>
            <person name="Tran Van P."/>
        </authorList>
    </citation>
    <scope>NUCLEOTIDE SEQUENCE</scope>
</reference>
<dbReference type="FunFam" id="3.40.50.300:FF:000043">
    <property type="entry name" value="Vacuolar protein sorting-associated protein 4"/>
    <property type="match status" value="1"/>
</dbReference>
<dbReference type="Gene3D" id="3.40.50.300">
    <property type="entry name" value="P-loop containing nucleotide triphosphate hydrolases"/>
    <property type="match status" value="1"/>
</dbReference>
<dbReference type="GO" id="GO:0005524">
    <property type="term" value="F:ATP binding"/>
    <property type="evidence" value="ECO:0007669"/>
    <property type="project" value="UniProtKB-KW"/>
</dbReference>
<dbReference type="GO" id="GO:0015031">
    <property type="term" value="P:protein transport"/>
    <property type="evidence" value="ECO:0007669"/>
    <property type="project" value="UniProtKB-KW"/>
</dbReference>
<evidence type="ECO:0000259" key="15">
    <source>
        <dbReference type="SMART" id="SM00382"/>
    </source>
</evidence>
<dbReference type="FunFam" id="1.10.8.60:FF:000015">
    <property type="entry name" value="vacuolar protein sorting-associated protein 4A"/>
    <property type="match status" value="1"/>
</dbReference>
<evidence type="ECO:0000313" key="18">
    <source>
        <dbReference type="Proteomes" id="UP000728032"/>
    </source>
</evidence>
<evidence type="ECO:0000256" key="7">
    <source>
        <dbReference type="ARBA" id="ARBA00022753"/>
    </source>
</evidence>
<dbReference type="InterPro" id="IPR050304">
    <property type="entry name" value="MT-severing_AAA_ATPase"/>
</dbReference>
<dbReference type="AlphaFoldDB" id="A0A7R9LKG7"/>
<dbReference type="Proteomes" id="UP000728032">
    <property type="component" value="Unassembled WGS sequence"/>
</dbReference>
<keyword evidence="18" id="KW-1185">Reference proteome</keyword>
<dbReference type="SUPFAM" id="SSF52540">
    <property type="entry name" value="P-loop containing nucleoside triphosphate hydrolases"/>
    <property type="match status" value="1"/>
</dbReference>
<evidence type="ECO:0000256" key="10">
    <source>
        <dbReference type="ARBA" id="ARBA00022927"/>
    </source>
</evidence>
<dbReference type="PROSITE" id="PS00674">
    <property type="entry name" value="AAA"/>
    <property type="match status" value="1"/>
</dbReference>
<feature type="region of interest" description="Disordered" evidence="14">
    <location>
        <begin position="76"/>
        <end position="109"/>
    </location>
</feature>
<dbReference type="InterPro" id="IPR003959">
    <property type="entry name" value="ATPase_AAA_core"/>
</dbReference>
<dbReference type="InterPro" id="IPR003593">
    <property type="entry name" value="AAA+_ATPase"/>
</dbReference>
<dbReference type="EC" id="3.6.4.6" evidence="3"/>
<dbReference type="CDD" id="cd02678">
    <property type="entry name" value="MIT_VPS4"/>
    <property type="match status" value="1"/>
</dbReference>
<keyword evidence="10" id="KW-0653">Protein transport</keyword>
<dbReference type="Pfam" id="PF04212">
    <property type="entry name" value="MIT"/>
    <property type="match status" value="1"/>
</dbReference>
<keyword evidence="6 13" id="KW-0547">Nucleotide-binding</keyword>
<keyword evidence="12" id="KW-0131">Cell cycle</keyword>
<dbReference type="SUPFAM" id="SSF116846">
    <property type="entry name" value="MIT domain"/>
    <property type="match status" value="1"/>
</dbReference>
<dbReference type="Pfam" id="PF09336">
    <property type="entry name" value="Vps4_C"/>
    <property type="match status" value="1"/>
</dbReference>
<evidence type="ECO:0000256" key="3">
    <source>
        <dbReference type="ARBA" id="ARBA00012674"/>
    </source>
</evidence>
<dbReference type="SMART" id="SM00382">
    <property type="entry name" value="AAA"/>
    <property type="match status" value="1"/>
</dbReference>
<dbReference type="PANTHER" id="PTHR23074">
    <property type="entry name" value="AAA DOMAIN-CONTAINING"/>
    <property type="match status" value="1"/>
</dbReference>
<evidence type="ECO:0000256" key="4">
    <source>
        <dbReference type="ARBA" id="ARBA00022448"/>
    </source>
</evidence>
<dbReference type="GO" id="GO:0051301">
    <property type="term" value="P:cell division"/>
    <property type="evidence" value="ECO:0007669"/>
    <property type="project" value="UniProtKB-KW"/>
</dbReference>
<organism evidence="17">
    <name type="scientific">Oppiella nova</name>
    <dbReference type="NCBI Taxonomy" id="334625"/>
    <lineage>
        <taxon>Eukaryota</taxon>
        <taxon>Metazoa</taxon>
        <taxon>Ecdysozoa</taxon>
        <taxon>Arthropoda</taxon>
        <taxon>Chelicerata</taxon>
        <taxon>Arachnida</taxon>
        <taxon>Acari</taxon>
        <taxon>Acariformes</taxon>
        <taxon>Sarcoptiformes</taxon>
        <taxon>Oribatida</taxon>
        <taxon>Brachypylina</taxon>
        <taxon>Oppioidea</taxon>
        <taxon>Oppiidae</taxon>
        <taxon>Oppiella</taxon>
    </lineage>
</organism>
<dbReference type="Pfam" id="PF17862">
    <property type="entry name" value="AAA_lid_3"/>
    <property type="match status" value="1"/>
</dbReference>
<dbReference type="CDD" id="cd19521">
    <property type="entry name" value="RecA-like_VPS4"/>
    <property type="match status" value="1"/>
</dbReference>
<keyword evidence="4" id="KW-0813">Transport</keyword>
<keyword evidence="9 13" id="KW-0067">ATP-binding</keyword>
<comment type="subcellular location">
    <subcellularLocation>
        <location evidence="1">Late endosome membrane</location>
        <topology evidence="1">Peripheral membrane protein</topology>
    </subcellularLocation>
</comment>
<dbReference type="PANTHER" id="PTHR23074:SF83">
    <property type="entry name" value="VACUOLAR PROTEIN SORTING-ASSOCIATED PROTEIN 4A"/>
    <property type="match status" value="1"/>
</dbReference>
<keyword evidence="7" id="KW-0967">Endosome</keyword>
<evidence type="ECO:0000256" key="5">
    <source>
        <dbReference type="ARBA" id="ARBA00022618"/>
    </source>
</evidence>
<keyword evidence="8" id="KW-0378">Hydrolase</keyword>
<dbReference type="SMART" id="SM00745">
    <property type="entry name" value="MIT"/>
    <property type="match status" value="1"/>
</dbReference>
<dbReference type="GO" id="GO:0016887">
    <property type="term" value="F:ATP hydrolysis activity"/>
    <property type="evidence" value="ECO:0007669"/>
    <property type="project" value="InterPro"/>
</dbReference>
<dbReference type="InterPro" id="IPR003960">
    <property type="entry name" value="ATPase_AAA_CS"/>
</dbReference>
<protein>
    <recommendedName>
        <fullName evidence="3">vesicle-fusing ATPase</fullName>
        <ecNumber evidence="3">3.6.4.6</ecNumber>
    </recommendedName>
</protein>
<dbReference type="EMBL" id="OC916163">
    <property type="protein sequence ID" value="CAD7643350.1"/>
    <property type="molecule type" value="Genomic_DNA"/>
</dbReference>
<evidence type="ECO:0000256" key="9">
    <source>
        <dbReference type="ARBA" id="ARBA00022840"/>
    </source>
</evidence>
<dbReference type="InterPro" id="IPR007330">
    <property type="entry name" value="MIT_dom"/>
</dbReference>
<dbReference type="InterPro" id="IPR036181">
    <property type="entry name" value="MIT_dom_sf"/>
</dbReference>